<feature type="compositionally biased region" description="Basic and acidic residues" evidence="1">
    <location>
        <begin position="18"/>
        <end position="36"/>
    </location>
</feature>
<accession>A0AAN9FHC7</accession>
<reference evidence="3 4" key="1">
    <citation type="submission" date="2024-01" db="EMBL/GenBank/DDBJ databases">
        <title>The genomes of 5 underutilized Papilionoideae crops provide insights into root nodulation and disease resistanc.</title>
        <authorList>
            <person name="Yuan L."/>
        </authorList>
    </citation>
    <scope>NUCLEOTIDE SEQUENCE [LARGE SCALE GENOMIC DNA]</scope>
    <source>
        <strain evidence="3">ZHUSHIDOU_FW_LH</strain>
        <tissue evidence="3">Leaf</tissue>
    </source>
</reference>
<feature type="region of interest" description="Disordered" evidence="1">
    <location>
        <begin position="1"/>
        <end position="36"/>
    </location>
</feature>
<dbReference type="InterPro" id="IPR036390">
    <property type="entry name" value="WH_DNA-bd_sf"/>
</dbReference>
<evidence type="ECO:0000313" key="4">
    <source>
        <dbReference type="Proteomes" id="UP001372338"/>
    </source>
</evidence>
<dbReference type="AlphaFoldDB" id="A0AAN9FHC7"/>
<organism evidence="3 4">
    <name type="scientific">Crotalaria pallida</name>
    <name type="common">Smooth rattlebox</name>
    <name type="synonym">Crotalaria striata</name>
    <dbReference type="NCBI Taxonomy" id="3830"/>
    <lineage>
        <taxon>Eukaryota</taxon>
        <taxon>Viridiplantae</taxon>
        <taxon>Streptophyta</taxon>
        <taxon>Embryophyta</taxon>
        <taxon>Tracheophyta</taxon>
        <taxon>Spermatophyta</taxon>
        <taxon>Magnoliopsida</taxon>
        <taxon>eudicotyledons</taxon>
        <taxon>Gunneridae</taxon>
        <taxon>Pentapetalae</taxon>
        <taxon>rosids</taxon>
        <taxon>fabids</taxon>
        <taxon>Fabales</taxon>
        <taxon>Fabaceae</taxon>
        <taxon>Papilionoideae</taxon>
        <taxon>50 kb inversion clade</taxon>
        <taxon>genistoids sensu lato</taxon>
        <taxon>core genistoids</taxon>
        <taxon>Crotalarieae</taxon>
        <taxon>Crotalaria</taxon>
    </lineage>
</organism>
<evidence type="ECO:0000259" key="2">
    <source>
        <dbReference type="Pfam" id="PF00462"/>
    </source>
</evidence>
<feature type="domain" description="Glutaredoxin" evidence="2">
    <location>
        <begin position="303"/>
        <end position="359"/>
    </location>
</feature>
<keyword evidence="4" id="KW-1185">Reference proteome</keyword>
<feature type="compositionally biased region" description="Basic and acidic residues" evidence="1">
    <location>
        <begin position="1"/>
        <end position="11"/>
    </location>
</feature>
<dbReference type="Gene3D" id="3.40.30.10">
    <property type="entry name" value="Glutaredoxin"/>
    <property type="match status" value="1"/>
</dbReference>
<feature type="region of interest" description="Disordered" evidence="1">
    <location>
        <begin position="252"/>
        <end position="287"/>
    </location>
</feature>
<dbReference type="EMBL" id="JAYWIO010000003">
    <property type="protein sequence ID" value="KAK7275719.1"/>
    <property type="molecule type" value="Genomic_DNA"/>
</dbReference>
<sequence length="482" mass="54320">MEKEELAETKETSPLAVEKLEGDAFKVQGEDRDKESKEVITQNIGLDSLEFDGEQDDISSKIEVKYVKLNSGEETKGDVIGESELAQRIDASRDLQCGTQQDNFETSTVPSESFPKEECNSVKLEIQRDNVGQEHFCEKVYGNEDFESESLDNNYGQNDLAKEKDDTRSMDSTQMNQMTDDIPNEDYKMEPVFDGTEVPGMEASQSTSTNNLDANLETPGVVDKAVALKNFVREKSIVAVSIMLRHLSIKRDGCPANNTDNQDEDVSNLSKSCESKEVPEKNDQREDPIIEVPPQPIAMKGRIILYTRLGCQECKEVRQFLYVKRLRYVEINIDVYPGRKVELEKNSRSTSVPKIFFNEILIGGLREIKTLNESGKLDEKIDFLIAEAPSFEAPLPPLSGEDDVSTGGALDEMALIVRKMKESIVVKDRFSKMRRFSNCFLGSEAVDFLTEDQYLERKEVSLILSLTHDLVPFNNPCVNLQV</sequence>
<dbReference type="Proteomes" id="UP001372338">
    <property type="component" value="Unassembled WGS sequence"/>
</dbReference>
<feature type="compositionally biased region" description="Basic and acidic residues" evidence="1">
    <location>
        <begin position="160"/>
        <end position="169"/>
    </location>
</feature>
<feature type="region of interest" description="Disordered" evidence="1">
    <location>
        <begin position="147"/>
        <end position="186"/>
    </location>
</feature>
<feature type="compositionally biased region" description="Polar residues" evidence="1">
    <location>
        <begin position="170"/>
        <end position="179"/>
    </location>
</feature>
<evidence type="ECO:0000256" key="1">
    <source>
        <dbReference type="SAM" id="MobiDB-lite"/>
    </source>
</evidence>
<dbReference type="PANTHER" id="PTHR46361:SF3">
    <property type="entry name" value="ELECTRON CARRIER_ PROTEIN DISULFIDE OXIDOREDUCTASE"/>
    <property type="match status" value="1"/>
</dbReference>
<dbReference type="Pfam" id="PF00462">
    <property type="entry name" value="Glutaredoxin"/>
    <property type="match status" value="1"/>
</dbReference>
<feature type="compositionally biased region" description="Basic and acidic residues" evidence="1">
    <location>
        <begin position="273"/>
        <end position="287"/>
    </location>
</feature>
<dbReference type="InterPro" id="IPR036388">
    <property type="entry name" value="WH-like_DNA-bd_sf"/>
</dbReference>
<dbReference type="Gene3D" id="1.10.10.10">
    <property type="entry name" value="Winged helix-like DNA-binding domain superfamily/Winged helix DNA-binding domain"/>
    <property type="match status" value="1"/>
</dbReference>
<proteinExistence type="predicted"/>
<gene>
    <name evidence="3" type="ORF">RIF29_16841</name>
</gene>
<comment type="caution">
    <text evidence="3">The sequence shown here is derived from an EMBL/GenBank/DDBJ whole genome shotgun (WGS) entry which is preliminary data.</text>
</comment>
<dbReference type="InterPro" id="IPR036249">
    <property type="entry name" value="Thioredoxin-like_sf"/>
</dbReference>
<name>A0AAN9FHC7_CROPI</name>
<dbReference type="SUPFAM" id="SSF52833">
    <property type="entry name" value="Thioredoxin-like"/>
    <property type="match status" value="1"/>
</dbReference>
<dbReference type="CDD" id="cd04371">
    <property type="entry name" value="DEP"/>
    <property type="match status" value="1"/>
</dbReference>
<dbReference type="PROSITE" id="PS51354">
    <property type="entry name" value="GLUTAREDOXIN_2"/>
    <property type="match status" value="1"/>
</dbReference>
<dbReference type="SUPFAM" id="SSF46785">
    <property type="entry name" value="Winged helix' DNA-binding domain"/>
    <property type="match status" value="1"/>
</dbReference>
<protein>
    <recommendedName>
        <fullName evidence="2">Glutaredoxin domain-containing protein</fullName>
    </recommendedName>
</protein>
<dbReference type="PANTHER" id="PTHR46361">
    <property type="entry name" value="ELECTRON CARRIER/ PROTEIN DISULFIDE OXIDOREDUCTASE"/>
    <property type="match status" value="1"/>
</dbReference>
<dbReference type="InterPro" id="IPR002109">
    <property type="entry name" value="Glutaredoxin"/>
</dbReference>
<evidence type="ECO:0000313" key="3">
    <source>
        <dbReference type="EMBL" id="KAK7275719.1"/>
    </source>
</evidence>